<evidence type="ECO:0000313" key="1">
    <source>
        <dbReference type="EMBL" id="WKD48551.1"/>
    </source>
</evidence>
<proteinExistence type="predicted"/>
<sequence length="54" mass="5963">MKMHIGVDEVLGIIHSADNSHDVTMGKKRGFGVMWATPALRIEKNSKTGKLNEI</sequence>
<gene>
    <name evidence="1" type="ORF">M8T91_11525</name>
</gene>
<keyword evidence="2" id="KW-1185">Reference proteome</keyword>
<dbReference type="Proteomes" id="UP001321520">
    <property type="component" value="Chromosome"/>
</dbReference>
<organism evidence="1 2">
    <name type="scientific">Microbulbifer spongiae</name>
    <dbReference type="NCBI Taxonomy" id="2944933"/>
    <lineage>
        <taxon>Bacteria</taxon>
        <taxon>Pseudomonadati</taxon>
        <taxon>Pseudomonadota</taxon>
        <taxon>Gammaproteobacteria</taxon>
        <taxon>Cellvibrionales</taxon>
        <taxon>Microbulbiferaceae</taxon>
        <taxon>Microbulbifer</taxon>
    </lineage>
</organism>
<dbReference type="RefSeq" id="WP_301414313.1">
    <property type="nucleotide sequence ID" value="NZ_CP098023.1"/>
</dbReference>
<protein>
    <submittedName>
        <fullName evidence="1">Uncharacterized protein</fullName>
    </submittedName>
</protein>
<dbReference type="EMBL" id="CP098023">
    <property type="protein sequence ID" value="WKD48551.1"/>
    <property type="molecule type" value="Genomic_DNA"/>
</dbReference>
<name>A0ABY9E8A2_9GAMM</name>
<reference evidence="1 2" key="1">
    <citation type="submission" date="2022-05" db="EMBL/GenBank/DDBJ databases">
        <title>Microbulbifer sp. nov., isolated from sponge.</title>
        <authorList>
            <person name="Gao L."/>
        </authorList>
    </citation>
    <scope>NUCLEOTIDE SEQUENCE [LARGE SCALE GENOMIC DNA]</scope>
    <source>
        <strain evidence="1 2">MI-G</strain>
    </source>
</reference>
<evidence type="ECO:0000313" key="2">
    <source>
        <dbReference type="Proteomes" id="UP001321520"/>
    </source>
</evidence>
<accession>A0ABY9E8A2</accession>